<keyword evidence="4 6" id="KW-0862">Zinc</keyword>
<comment type="cofactor">
    <cofactor evidence="6">
        <name>Zn(2+)</name>
        <dbReference type="ChEBI" id="CHEBI:29105"/>
    </cofactor>
    <text evidence="6">Binds 1 zinc ion per subunit.</text>
</comment>
<evidence type="ECO:0000256" key="6">
    <source>
        <dbReference type="RuleBase" id="RU003983"/>
    </source>
</evidence>
<evidence type="ECO:0000256" key="3">
    <source>
        <dbReference type="ARBA" id="ARBA00022801"/>
    </source>
</evidence>
<comment type="similarity">
    <text evidence="6">Belongs to the peptidase M48 family.</text>
</comment>
<reference evidence="8 9" key="1">
    <citation type="submission" date="2020-04" db="EMBL/GenBank/DDBJ databases">
        <title>Hymenobacter polaris sp. nov., isolated from Arctic soil.</title>
        <authorList>
            <person name="Dahal R.H."/>
        </authorList>
    </citation>
    <scope>NUCLEOTIDE SEQUENCE [LARGE SCALE GENOMIC DNA]</scope>
    <source>
        <strain evidence="8 9">RP-2-7</strain>
    </source>
</reference>
<dbReference type="CDD" id="cd07331">
    <property type="entry name" value="M48C_Oma1_like"/>
    <property type="match status" value="1"/>
</dbReference>
<evidence type="ECO:0000313" key="8">
    <source>
        <dbReference type="EMBL" id="NML65531.1"/>
    </source>
</evidence>
<organism evidence="8 9">
    <name type="scientific">Hymenobacter polaris</name>
    <dbReference type="NCBI Taxonomy" id="2682546"/>
    <lineage>
        <taxon>Bacteria</taxon>
        <taxon>Pseudomonadati</taxon>
        <taxon>Bacteroidota</taxon>
        <taxon>Cytophagia</taxon>
        <taxon>Cytophagales</taxon>
        <taxon>Hymenobacteraceae</taxon>
        <taxon>Hymenobacter</taxon>
    </lineage>
</organism>
<gene>
    <name evidence="8" type="ORF">HHL22_09975</name>
</gene>
<keyword evidence="9" id="KW-1185">Reference proteome</keyword>
<feature type="domain" description="Peptidase M48" evidence="7">
    <location>
        <begin position="77"/>
        <end position="252"/>
    </location>
</feature>
<dbReference type="EMBL" id="JABBGH010000001">
    <property type="protein sequence ID" value="NML65531.1"/>
    <property type="molecule type" value="Genomic_DNA"/>
</dbReference>
<evidence type="ECO:0000256" key="1">
    <source>
        <dbReference type="ARBA" id="ARBA00022670"/>
    </source>
</evidence>
<dbReference type="GO" id="GO:0051603">
    <property type="term" value="P:proteolysis involved in protein catabolic process"/>
    <property type="evidence" value="ECO:0007669"/>
    <property type="project" value="TreeGrafter"/>
</dbReference>
<evidence type="ECO:0000313" key="9">
    <source>
        <dbReference type="Proteomes" id="UP000559626"/>
    </source>
</evidence>
<dbReference type="InterPro" id="IPR051156">
    <property type="entry name" value="Mito/Outer_Membr_Metalloprot"/>
</dbReference>
<name>A0A7Y0ADS7_9BACT</name>
<evidence type="ECO:0000259" key="7">
    <source>
        <dbReference type="Pfam" id="PF01435"/>
    </source>
</evidence>
<dbReference type="GO" id="GO:0016020">
    <property type="term" value="C:membrane"/>
    <property type="evidence" value="ECO:0007669"/>
    <property type="project" value="TreeGrafter"/>
</dbReference>
<dbReference type="Pfam" id="PF01435">
    <property type="entry name" value="Peptidase_M48"/>
    <property type="match status" value="1"/>
</dbReference>
<keyword evidence="3 6" id="KW-0378">Hydrolase</keyword>
<dbReference type="Gene3D" id="3.30.2010.10">
    <property type="entry name" value="Metalloproteases ('zincins'), catalytic domain"/>
    <property type="match status" value="1"/>
</dbReference>
<dbReference type="Proteomes" id="UP000559626">
    <property type="component" value="Unassembled WGS sequence"/>
</dbReference>
<keyword evidence="2" id="KW-0479">Metal-binding</keyword>
<dbReference type="PANTHER" id="PTHR22726">
    <property type="entry name" value="METALLOENDOPEPTIDASE OMA1"/>
    <property type="match status" value="1"/>
</dbReference>
<dbReference type="InterPro" id="IPR001915">
    <property type="entry name" value="Peptidase_M48"/>
</dbReference>
<keyword evidence="5 6" id="KW-0482">Metalloprotease</keyword>
<dbReference type="PANTHER" id="PTHR22726:SF1">
    <property type="entry name" value="METALLOENDOPEPTIDASE OMA1, MITOCHONDRIAL"/>
    <property type="match status" value="1"/>
</dbReference>
<sequence length="264" mass="28562">MLRKFLLGTSLLLTAGCATVPITGRRQLSLVGDSEMNSLAVTQYKQTLAESKLSTNAEQTAMVKRVGQRIANAVQLYFKQQGQSAQLDGYNWEFNLIDDPKTVNAWCMPGGKVVVYTGILPLTQDENGLAVVLGHEISHAVAKHGAERMSDQLVAQLGSTALSTALSQNPTATKNIFLSAVGAGSQLGMLAFSRRQESEADHLGLIFMAMAGYNPEGAIAFWQRMAAQSQNSTPAFLSDHPADAQRIADIKADMPEALKYYKPR</sequence>
<evidence type="ECO:0000256" key="5">
    <source>
        <dbReference type="ARBA" id="ARBA00023049"/>
    </source>
</evidence>
<accession>A0A7Y0ADS7</accession>
<dbReference type="AlphaFoldDB" id="A0A7Y0ADS7"/>
<protein>
    <submittedName>
        <fullName evidence="8">M48 family metallopeptidase</fullName>
    </submittedName>
</protein>
<keyword evidence="1 6" id="KW-0645">Protease</keyword>
<dbReference type="RefSeq" id="WP_169530828.1">
    <property type="nucleotide sequence ID" value="NZ_JABBGH010000001.1"/>
</dbReference>
<dbReference type="PROSITE" id="PS51257">
    <property type="entry name" value="PROKAR_LIPOPROTEIN"/>
    <property type="match status" value="1"/>
</dbReference>
<dbReference type="GO" id="GO:0046872">
    <property type="term" value="F:metal ion binding"/>
    <property type="evidence" value="ECO:0007669"/>
    <property type="project" value="UniProtKB-KW"/>
</dbReference>
<proteinExistence type="inferred from homology"/>
<comment type="caution">
    <text evidence="8">The sequence shown here is derived from an EMBL/GenBank/DDBJ whole genome shotgun (WGS) entry which is preliminary data.</text>
</comment>
<evidence type="ECO:0000256" key="2">
    <source>
        <dbReference type="ARBA" id="ARBA00022723"/>
    </source>
</evidence>
<dbReference type="GO" id="GO:0004222">
    <property type="term" value="F:metalloendopeptidase activity"/>
    <property type="evidence" value="ECO:0007669"/>
    <property type="project" value="InterPro"/>
</dbReference>
<evidence type="ECO:0000256" key="4">
    <source>
        <dbReference type="ARBA" id="ARBA00022833"/>
    </source>
</evidence>